<reference evidence="2" key="1">
    <citation type="submission" date="2020-05" db="UniProtKB">
        <authorList>
            <consortium name="EnsemblMetazoa"/>
        </authorList>
    </citation>
    <scope>IDENTIFICATION</scope>
    <source>
        <strain evidence="2">MAF</strain>
    </source>
</reference>
<keyword evidence="3" id="KW-1185">Reference proteome</keyword>
<organism evidence="2 3">
    <name type="scientific">Anopheles merus</name>
    <name type="common">Mosquito</name>
    <dbReference type="NCBI Taxonomy" id="30066"/>
    <lineage>
        <taxon>Eukaryota</taxon>
        <taxon>Metazoa</taxon>
        <taxon>Ecdysozoa</taxon>
        <taxon>Arthropoda</taxon>
        <taxon>Hexapoda</taxon>
        <taxon>Insecta</taxon>
        <taxon>Pterygota</taxon>
        <taxon>Neoptera</taxon>
        <taxon>Endopterygota</taxon>
        <taxon>Diptera</taxon>
        <taxon>Nematocera</taxon>
        <taxon>Culicoidea</taxon>
        <taxon>Culicidae</taxon>
        <taxon>Anophelinae</taxon>
        <taxon>Anopheles</taxon>
    </lineage>
</organism>
<feature type="transmembrane region" description="Helical" evidence="1">
    <location>
        <begin position="111"/>
        <end position="131"/>
    </location>
</feature>
<accession>A0A182V1R3</accession>
<proteinExistence type="predicted"/>
<dbReference type="EnsemblMetazoa" id="AMEM007409-RA">
    <property type="protein sequence ID" value="AMEM007409-PA"/>
    <property type="gene ID" value="AMEM007409"/>
</dbReference>
<evidence type="ECO:0000313" key="2">
    <source>
        <dbReference type="EnsemblMetazoa" id="AMEM007409-PA"/>
    </source>
</evidence>
<name>A0A182V1R3_ANOME</name>
<dbReference type="VEuPathDB" id="VectorBase:AMEM007409"/>
<protein>
    <submittedName>
        <fullName evidence="2">Uncharacterized protein</fullName>
    </submittedName>
</protein>
<dbReference type="AlphaFoldDB" id="A0A182V1R3"/>
<evidence type="ECO:0000313" key="3">
    <source>
        <dbReference type="Proteomes" id="UP000075903"/>
    </source>
</evidence>
<dbReference type="Proteomes" id="UP000075903">
    <property type="component" value="Unassembled WGS sequence"/>
</dbReference>
<evidence type="ECO:0000256" key="1">
    <source>
        <dbReference type="SAM" id="Phobius"/>
    </source>
</evidence>
<keyword evidence="1" id="KW-1133">Transmembrane helix</keyword>
<sequence length="146" mass="15723">MVEMKVDVNASSEKRNRMQVFPTPESPISSSLNSRSASWLLGLLAELGQKQVRIEYHIDVEQGDDDGGGCLVLRPCCRYLPAAFAAASLPSSLKSAKCITSAMMKPFSKSVWMRPAACGALVAFWIVQAFTSSGPAVKKYSSCSAL</sequence>
<keyword evidence="1" id="KW-0472">Membrane</keyword>
<keyword evidence="1" id="KW-0812">Transmembrane</keyword>